<feature type="transmembrane region" description="Helical" evidence="1">
    <location>
        <begin position="133"/>
        <end position="154"/>
    </location>
</feature>
<feature type="transmembrane region" description="Helical" evidence="1">
    <location>
        <begin position="166"/>
        <end position="189"/>
    </location>
</feature>
<feature type="transmembrane region" description="Helical" evidence="1">
    <location>
        <begin position="325"/>
        <end position="344"/>
    </location>
</feature>
<dbReference type="RefSeq" id="WP_344303151.1">
    <property type="nucleotide sequence ID" value="NZ_BAAAQQ010000007.1"/>
</dbReference>
<feature type="transmembrane region" description="Helical" evidence="1">
    <location>
        <begin position="364"/>
        <end position="383"/>
    </location>
</feature>
<dbReference type="Proteomes" id="UP001500575">
    <property type="component" value="Unassembled WGS sequence"/>
</dbReference>
<feature type="transmembrane region" description="Helical" evidence="1">
    <location>
        <begin position="283"/>
        <end position="304"/>
    </location>
</feature>
<evidence type="ECO:0000313" key="4">
    <source>
        <dbReference type="Proteomes" id="UP001500575"/>
    </source>
</evidence>
<feature type="transmembrane region" description="Helical" evidence="1">
    <location>
        <begin position="32"/>
        <end position="51"/>
    </location>
</feature>
<keyword evidence="1" id="KW-0472">Membrane</keyword>
<reference evidence="3 4" key="1">
    <citation type="journal article" date="2019" name="Int. J. Syst. Evol. Microbiol.">
        <title>The Global Catalogue of Microorganisms (GCM) 10K type strain sequencing project: providing services to taxonomists for standard genome sequencing and annotation.</title>
        <authorList>
            <consortium name="The Broad Institute Genomics Platform"/>
            <consortium name="The Broad Institute Genome Sequencing Center for Infectious Disease"/>
            <person name="Wu L."/>
            <person name="Ma J."/>
        </authorList>
    </citation>
    <scope>NUCLEOTIDE SEQUENCE [LARGE SCALE GENOMIC DNA]</scope>
    <source>
        <strain evidence="3 4">JCM 16021</strain>
    </source>
</reference>
<feature type="transmembrane region" description="Helical" evidence="1">
    <location>
        <begin position="63"/>
        <end position="82"/>
    </location>
</feature>
<keyword evidence="4" id="KW-1185">Reference proteome</keyword>
<dbReference type="Pfam" id="PF18920">
    <property type="entry name" value="DUF5671"/>
    <property type="match status" value="3"/>
</dbReference>
<sequence>MTRGRGRVTRPPTSPGPATAGSVRRFFQYGGLLVLDVVSAVGLSGLLAAALDTIAGRGVAREVLARNLVWLTVGLPLLVLVVRWARRSQQDPTEGTSLARSLYLSAACLVSLGVVALSLHDLLAWVLGQRAPAVSSAATLLVWGSFWGVHERIVARSADTRAFRPLLVLGSIAGLVLGGLGFGVVLAGALERWFGLPSDVLLAGRHDEVRAGLATLVVGVLVWWWYWIRQLRDAERDDLWHAYVVLVAMAGSLLTLLSAGTLAAYRMAAWLLGRPGTSDADSYFATMPELVAAAVTGALVLGYHRQVLRARVPSKRSEVDRVRDYVMAGIALATAAAGACVLVAAAAEGLTGKRTPSHTAVDTALAGVVLLAAGAPLWAFHWRSARRAAKSDPQDEVASVTRRAYLFLVLGLSSLAAVAALLAGGFVVVSDILAGRVGAATLDGSRYPLGILCAAGAAAAGHWVVYQHDRTVAGSRRGPRFVLLLGVGDPAMARSLAHRWRCTVLFWTLPDQRPQPRSENDVLALVEGSGALEQVVVQADDGALRSLRVERSAPPPFGA</sequence>
<feature type="domain" description="DUF5671" evidence="2">
    <location>
        <begin position="322"/>
        <end position="456"/>
    </location>
</feature>
<feature type="transmembrane region" description="Helical" evidence="1">
    <location>
        <begin position="240"/>
        <end position="263"/>
    </location>
</feature>
<feature type="transmembrane region" description="Helical" evidence="1">
    <location>
        <begin position="209"/>
        <end position="228"/>
    </location>
</feature>
<accession>A0ABN2Y3W8</accession>
<feature type="transmembrane region" description="Helical" evidence="1">
    <location>
        <begin position="447"/>
        <end position="466"/>
    </location>
</feature>
<organism evidence="3 4">
    <name type="scientific">Nocardioides bigeumensis</name>
    <dbReference type="NCBI Taxonomy" id="433657"/>
    <lineage>
        <taxon>Bacteria</taxon>
        <taxon>Bacillati</taxon>
        <taxon>Actinomycetota</taxon>
        <taxon>Actinomycetes</taxon>
        <taxon>Propionibacteriales</taxon>
        <taxon>Nocardioidaceae</taxon>
        <taxon>Nocardioides</taxon>
    </lineage>
</organism>
<keyword evidence="1" id="KW-0812">Transmembrane</keyword>
<keyword evidence="1" id="KW-1133">Transmembrane helix</keyword>
<gene>
    <name evidence="3" type="ORF">GCM10009843_15930</name>
</gene>
<evidence type="ECO:0000259" key="2">
    <source>
        <dbReference type="Pfam" id="PF18920"/>
    </source>
</evidence>
<feature type="domain" description="DUF5671" evidence="2">
    <location>
        <begin position="166"/>
        <end position="298"/>
    </location>
</feature>
<protein>
    <recommendedName>
        <fullName evidence="2">DUF5671 domain-containing protein</fullName>
    </recommendedName>
</protein>
<dbReference type="InterPro" id="IPR043728">
    <property type="entry name" value="DUF5671"/>
</dbReference>
<feature type="transmembrane region" description="Helical" evidence="1">
    <location>
        <begin position="404"/>
        <end position="427"/>
    </location>
</feature>
<proteinExistence type="predicted"/>
<feature type="domain" description="DUF5671" evidence="2">
    <location>
        <begin position="25"/>
        <end position="148"/>
    </location>
</feature>
<feature type="transmembrane region" description="Helical" evidence="1">
    <location>
        <begin position="102"/>
        <end position="127"/>
    </location>
</feature>
<evidence type="ECO:0000313" key="3">
    <source>
        <dbReference type="EMBL" id="GAA2121553.1"/>
    </source>
</evidence>
<dbReference type="EMBL" id="BAAAQQ010000007">
    <property type="protein sequence ID" value="GAA2121553.1"/>
    <property type="molecule type" value="Genomic_DNA"/>
</dbReference>
<comment type="caution">
    <text evidence="3">The sequence shown here is derived from an EMBL/GenBank/DDBJ whole genome shotgun (WGS) entry which is preliminary data.</text>
</comment>
<name>A0ABN2Y3W8_9ACTN</name>
<evidence type="ECO:0000256" key="1">
    <source>
        <dbReference type="SAM" id="Phobius"/>
    </source>
</evidence>